<dbReference type="Proteomes" id="UP001597461">
    <property type="component" value="Unassembled WGS sequence"/>
</dbReference>
<protein>
    <submittedName>
        <fullName evidence="2">Serine hydrolase domain-containing protein</fullName>
        <ecNumber evidence="2">3.-.-.-</ecNumber>
    </submittedName>
</protein>
<dbReference type="InterPro" id="IPR012338">
    <property type="entry name" value="Beta-lactam/transpept-like"/>
</dbReference>
<evidence type="ECO:0000313" key="3">
    <source>
        <dbReference type="Proteomes" id="UP001597461"/>
    </source>
</evidence>
<dbReference type="GO" id="GO:0016787">
    <property type="term" value="F:hydrolase activity"/>
    <property type="evidence" value="ECO:0007669"/>
    <property type="project" value="UniProtKB-KW"/>
</dbReference>
<dbReference type="RefSeq" id="WP_379078924.1">
    <property type="nucleotide sequence ID" value="NZ_JBHULL010000009.1"/>
</dbReference>
<organism evidence="2 3">
    <name type="scientific">Pedobacter vanadiisoli</name>
    <dbReference type="NCBI Taxonomy" id="1761975"/>
    <lineage>
        <taxon>Bacteria</taxon>
        <taxon>Pseudomonadati</taxon>
        <taxon>Bacteroidota</taxon>
        <taxon>Sphingobacteriia</taxon>
        <taxon>Sphingobacteriales</taxon>
        <taxon>Sphingobacteriaceae</taxon>
        <taxon>Pedobacter</taxon>
    </lineage>
</organism>
<accession>A0ABW5MKX6</accession>
<dbReference type="EC" id="3.-.-.-" evidence="2"/>
<dbReference type="PANTHER" id="PTHR46825:SF9">
    <property type="entry name" value="BETA-LACTAMASE-RELATED DOMAIN-CONTAINING PROTEIN"/>
    <property type="match status" value="1"/>
</dbReference>
<dbReference type="PANTHER" id="PTHR46825">
    <property type="entry name" value="D-ALANYL-D-ALANINE-CARBOXYPEPTIDASE/ENDOPEPTIDASE AMPH"/>
    <property type="match status" value="1"/>
</dbReference>
<keyword evidence="3" id="KW-1185">Reference proteome</keyword>
<comment type="caution">
    <text evidence="2">The sequence shown here is derived from an EMBL/GenBank/DDBJ whole genome shotgun (WGS) entry which is preliminary data.</text>
</comment>
<dbReference type="Pfam" id="PF00144">
    <property type="entry name" value="Beta-lactamase"/>
    <property type="match status" value="1"/>
</dbReference>
<dbReference type="Gene3D" id="3.40.710.10">
    <property type="entry name" value="DD-peptidase/beta-lactamase superfamily"/>
    <property type="match status" value="1"/>
</dbReference>
<dbReference type="EMBL" id="JBHULL010000009">
    <property type="protein sequence ID" value="MFD2583144.1"/>
    <property type="molecule type" value="Genomic_DNA"/>
</dbReference>
<dbReference type="InterPro" id="IPR050491">
    <property type="entry name" value="AmpC-like"/>
</dbReference>
<gene>
    <name evidence="2" type="ORF">ACFSR6_11655</name>
</gene>
<feature type="domain" description="Beta-lactamase-related" evidence="1">
    <location>
        <begin position="44"/>
        <end position="357"/>
    </location>
</feature>
<keyword evidence="2" id="KW-0378">Hydrolase</keyword>
<evidence type="ECO:0000259" key="1">
    <source>
        <dbReference type="Pfam" id="PF00144"/>
    </source>
</evidence>
<evidence type="ECO:0000313" key="2">
    <source>
        <dbReference type="EMBL" id="MFD2583144.1"/>
    </source>
</evidence>
<proteinExistence type="predicted"/>
<reference evidence="3" key="1">
    <citation type="journal article" date="2019" name="Int. J. Syst. Evol. Microbiol.">
        <title>The Global Catalogue of Microorganisms (GCM) 10K type strain sequencing project: providing services to taxonomists for standard genome sequencing and annotation.</title>
        <authorList>
            <consortium name="The Broad Institute Genomics Platform"/>
            <consortium name="The Broad Institute Genome Sequencing Center for Infectious Disease"/>
            <person name="Wu L."/>
            <person name="Ma J."/>
        </authorList>
    </citation>
    <scope>NUCLEOTIDE SEQUENCE [LARGE SCALE GENOMIC DNA]</scope>
    <source>
        <strain evidence="3">KCTC 42866</strain>
    </source>
</reference>
<name>A0ABW5MKX6_9SPHI</name>
<sequence>MQFNFENVTFHDMKLWLMFLVLITISAAAQQPVNQANLIKTSEQYFQEKMVSDHIVGLSAAIIIDGKVIWEKGFGYADRENKIAMTPQTVVNIGSITKTFTALALMQLNEQGKLDINKPLKNYLPQFRPMVRPGISPSKITLKAVMTHTSGIQSDIWKNSDLESGKYTDVPGFVNQTYLLYPAGMVGLYSNAGYNLLGNVIKNVSKEDYAGYIRRHILAPLAMSHSGFAMDSLKNRSKIYAYGQKFQEFELRDIASGGIYADLNDFTKYATGLLKAYRGETNTIIKASTLHEMFSLQNASVPIESNKKGLGWFMFKNDSTFAVYHAGSAGFAQAKLLLFPQKNAAVIVMTNTAEGGQAAEDFCFNLLPRFGLRISDLFPAPITGLVRDTGHIVQLTPAELKKHAGSYAKANSYATISVADKYLKMLENGKTTILKPLSANQYAPYEIKGNDTIMKKSDQRFFFTNIQGYHYLIQRAGQREYNWGYQLKPIDIGLWQKRIGLYQQYGYQMLIGDSKFKSIELYITADMVLMCRLKTMGSTNEIPLDVIDNNHALSSGVNAGFGGFTVTFSTSKGEQLVDFAGITFRK</sequence>
<dbReference type="SUPFAM" id="SSF56601">
    <property type="entry name" value="beta-lactamase/transpeptidase-like"/>
    <property type="match status" value="1"/>
</dbReference>
<dbReference type="InterPro" id="IPR001466">
    <property type="entry name" value="Beta-lactam-related"/>
</dbReference>